<protein>
    <recommendedName>
        <fullName evidence="3">Rho-GAP domain-containing protein</fullName>
    </recommendedName>
</protein>
<evidence type="ECO:0000313" key="5">
    <source>
        <dbReference type="Proteomes" id="UP001610432"/>
    </source>
</evidence>
<feature type="compositionally biased region" description="Basic and acidic residues" evidence="2">
    <location>
        <begin position="197"/>
        <end position="206"/>
    </location>
</feature>
<comment type="caution">
    <text evidence="4">The sequence shown here is derived from an EMBL/GenBank/DDBJ whole genome shotgun (WGS) entry which is preliminary data.</text>
</comment>
<accession>A0ABR4L817</accession>
<feature type="compositionally biased region" description="Pro residues" evidence="2">
    <location>
        <begin position="658"/>
        <end position="667"/>
    </location>
</feature>
<feature type="compositionally biased region" description="Polar residues" evidence="2">
    <location>
        <begin position="1"/>
        <end position="19"/>
    </location>
</feature>
<proteinExistence type="predicted"/>
<dbReference type="Gene3D" id="1.10.555.10">
    <property type="entry name" value="Rho GTPase activation protein"/>
    <property type="match status" value="1"/>
</dbReference>
<evidence type="ECO:0000259" key="3">
    <source>
        <dbReference type="PROSITE" id="PS50238"/>
    </source>
</evidence>
<feature type="region of interest" description="Disordered" evidence="2">
    <location>
        <begin position="249"/>
        <end position="293"/>
    </location>
</feature>
<feature type="compositionally biased region" description="Basic and acidic residues" evidence="2">
    <location>
        <begin position="103"/>
        <end position="112"/>
    </location>
</feature>
<evidence type="ECO:0000256" key="2">
    <source>
        <dbReference type="SAM" id="MobiDB-lite"/>
    </source>
</evidence>
<evidence type="ECO:0000256" key="1">
    <source>
        <dbReference type="ARBA" id="ARBA00022468"/>
    </source>
</evidence>
<dbReference type="InterPro" id="IPR008936">
    <property type="entry name" value="Rho_GTPase_activation_prot"/>
</dbReference>
<sequence length="667" mass="74732">MPSRQSTVPNLDLSSSTLQAGGRISSPLTPGAHSSDGLSPLTPHSPKSSSGSTFFKGATIRPVTQDSNQVSNSPTFPASPTLAAEPSTPGFTAIPPYPPSPRESPKHTRDPSRSFFASLKAPKYSHKAQRSDSSETSGEKPKSRGSSRDRRAPVSSKLYESTPDLPASIERAAQQEAGGCRLDFRASFLSQTNHFRKGCDPSDDKNTQQQPSELKKVGTESEGFNSLRKTKPRFANLLSRSRSIRLDDSSLNRVPGRRPSTGLMKLEENAKSDTQESMKTLSRQEREYKTSGNETVRGYTLDRSTEFSSNSTVRKERYYGGSMVPSASLSQVSGASAILFNNLKQSSSGAADRLGKAGKGFFGKITRSGSTNERELVTDDNYVCSVIELPLIEQARRTRIAKRLEDCRDKTEFWMPALPYRCIDYLNFKGCEEEGLYRVPGSNKEVKHWQRRFDTELDINLFDEPDLYDINIIGSMFKAWLRELPDELFPKQTQAMIAQKCEGATTAPQMLKDELSKLPPYNYYLLFAITCHLNLLHSYVDQNKMDYRNLCICFQPCMKIDSFCFHFLVCDWKNCWQGCWTEKEYLQREKEMDEKEKAARANENNATNVDERAVSSGSSQNSTYEAPARPETPKNKKKKKPRNIETSHTRSISQLPELGPPLSPIQI</sequence>
<dbReference type="InterPro" id="IPR050729">
    <property type="entry name" value="Rho-GAP"/>
</dbReference>
<dbReference type="RefSeq" id="XP_070880571.1">
    <property type="nucleotide sequence ID" value="XM_071027564.1"/>
</dbReference>
<dbReference type="CDD" id="cd00159">
    <property type="entry name" value="RhoGAP"/>
    <property type="match status" value="1"/>
</dbReference>
<keyword evidence="5" id="KW-1185">Reference proteome</keyword>
<feature type="compositionally biased region" description="Polar residues" evidence="2">
    <location>
        <begin position="62"/>
        <end position="78"/>
    </location>
</feature>
<dbReference type="SUPFAM" id="SSF48350">
    <property type="entry name" value="GTPase activation domain, GAP"/>
    <property type="match status" value="1"/>
</dbReference>
<dbReference type="EMBL" id="JBFXLQ010000090">
    <property type="protein sequence ID" value="KAL2860677.1"/>
    <property type="molecule type" value="Genomic_DNA"/>
</dbReference>
<feature type="region of interest" description="Disordered" evidence="2">
    <location>
        <begin position="596"/>
        <end position="667"/>
    </location>
</feature>
<feature type="compositionally biased region" description="Polar residues" evidence="2">
    <location>
        <begin position="615"/>
        <end position="624"/>
    </location>
</feature>
<dbReference type="GeneID" id="98142636"/>
<organism evidence="4 5">
    <name type="scientific">Aspergillus lucknowensis</name>
    <dbReference type="NCBI Taxonomy" id="176173"/>
    <lineage>
        <taxon>Eukaryota</taxon>
        <taxon>Fungi</taxon>
        <taxon>Dikarya</taxon>
        <taxon>Ascomycota</taxon>
        <taxon>Pezizomycotina</taxon>
        <taxon>Eurotiomycetes</taxon>
        <taxon>Eurotiomycetidae</taxon>
        <taxon>Eurotiales</taxon>
        <taxon>Aspergillaceae</taxon>
        <taxon>Aspergillus</taxon>
        <taxon>Aspergillus subgen. Nidulantes</taxon>
    </lineage>
</organism>
<dbReference type="PANTHER" id="PTHR23176:SF125">
    <property type="entry name" value="GTPASE ACTIVATOR (BEM2), PUTATIVE (AFU_ORTHOLOGUE AFUA_7G04450)-RELATED"/>
    <property type="match status" value="1"/>
</dbReference>
<reference evidence="4 5" key="1">
    <citation type="submission" date="2024-07" db="EMBL/GenBank/DDBJ databases">
        <title>Section-level genome sequencing and comparative genomics of Aspergillus sections Usti and Cavernicolus.</title>
        <authorList>
            <consortium name="Lawrence Berkeley National Laboratory"/>
            <person name="Nybo J.L."/>
            <person name="Vesth T.C."/>
            <person name="Theobald S."/>
            <person name="Frisvad J.C."/>
            <person name="Larsen T.O."/>
            <person name="Kjaerboelling I."/>
            <person name="Rothschild-Mancinelli K."/>
            <person name="Lyhne E.K."/>
            <person name="Kogle M.E."/>
            <person name="Barry K."/>
            <person name="Clum A."/>
            <person name="Na H."/>
            <person name="Ledsgaard L."/>
            <person name="Lin J."/>
            <person name="Lipzen A."/>
            <person name="Kuo A."/>
            <person name="Riley R."/>
            <person name="Mondo S."/>
            <person name="Labutti K."/>
            <person name="Haridas S."/>
            <person name="Pangalinan J."/>
            <person name="Salamov A.A."/>
            <person name="Simmons B.A."/>
            <person name="Magnuson J.K."/>
            <person name="Chen J."/>
            <person name="Drula E."/>
            <person name="Henrissat B."/>
            <person name="Wiebenga A."/>
            <person name="Lubbers R.J."/>
            <person name="Gomes A.C."/>
            <person name="Macurrencykelacurrency M.R."/>
            <person name="Stajich J."/>
            <person name="Grigoriev I.V."/>
            <person name="Mortensen U.H."/>
            <person name="De Vries R.P."/>
            <person name="Baker S.E."/>
            <person name="Andersen M.R."/>
        </authorList>
    </citation>
    <scope>NUCLEOTIDE SEQUENCE [LARGE SCALE GENOMIC DNA]</scope>
    <source>
        <strain evidence="4 5">CBS 449.75</strain>
    </source>
</reference>
<feature type="compositionally biased region" description="Basic and acidic residues" evidence="2">
    <location>
        <begin position="265"/>
        <end position="289"/>
    </location>
</feature>
<evidence type="ECO:0000313" key="4">
    <source>
        <dbReference type="EMBL" id="KAL2860677.1"/>
    </source>
</evidence>
<dbReference type="PANTHER" id="PTHR23176">
    <property type="entry name" value="RHO/RAC/CDC GTPASE-ACTIVATING PROTEIN"/>
    <property type="match status" value="1"/>
</dbReference>
<dbReference type="InterPro" id="IPR000198">
    <property type="entry name" value="RhoGAP_dom"/>
</dbReference>
<gene>
    <name evidence="4" type="ORF">BJX67DRAFT_334700</name>
</gene>
<dbReference type="Pfam" id="PF00620">
    <property type="entry name" value="RhoGAP"/>
    <property type="match status" value="1"/>
</dbReference>
<feature type="region of interest" description="Disordered" evidence="2">
    <location>
        <begin position="195"/>
        <end position="228"/>
    </location>
</feature>
<feature type="compositionally biased region" description="Basic and acidic residues" evidence="2">
    <location>
        <begin position="129"/>
        <end position="152"/>
    </location>
</feature>
<dbReference type="PROSITE" id="PS50238">
    <property type="entry name" value="RHOGAP"/>
    <property type="match status" value="1"/>
</dbReference>
<dbReference type="SMART" id="SM00324">
    <property type="entry name" value="RhoGAP"/>
    <property type="match status" value="1"/>
</dbReference>
<feature type="region of interest" description="Disordered" evidence="2">
    <location>
        <begin position="1"/>
        <end position="172"/>
    </location>
</feature>
<feature type="domain" description="Rho-GAP" evidence="3">
    <location>
        <begin position="402"/>
        <end position="613"/>
    </location>
</feature>
<name>A0ABR4L817_9EURO</name>
<dbReference type="Proteomes" id="UP001610432">
    <property type="component" value="Unassembled WGS sequence"/>
</dbReference>
<keyword evidence="1" id="KW-0343">GTPase activation</keyword>